<organism evidence="2 3">
    <name type="scientific">Flaviaesturariibacter aridisoli</name>
    <dbReference type="NCBI Taxonomy" id="2545761"/>
    <lineage>
        <taxon>Bacteria</taxon>
        <taxon>Pseudomonadati</taxon>
        <taxon>Bacteroidota</taxon>
        <taxon>Chitinophagia</taxon>
        <taxon>Chitinophagales</taxon>
        <taxon>Chitinophagaceae</taxon>
        <taxon>Flaviaestuariibacter</taxon>
    </lineage>
</organism>
<keyword evidence="1" id="KW-0812">Transmembrane</keyword>
<evidence type="ECO:0000313" key="3">
    <source>
        <dbReference type="Proteomes" id="UP000295164"/>
    </source>
</evidence>
<dbReference type="Proteomes" id="UP000295164">
    <property type="component" value="Unassembled WGS sequence"/>
</dbReference>
<sequence>MTPDTPAAPAFHPALRWGAEFISVVLHPLFIPVYILLFTLWVSPLTIALDPLVKTRISLSFGLMYILFPLVTVLLAKGLGFVDSIRLRSQKDRIIPYVGCGIYYFWMWYVLHKQGSFPLPLAAFALGVFLASSAGLVLNAWLKISMHALAAGTGVTFLFVLALASPFAWGFYLSVGLLLTGLICTARLLSGDHNSAEVYSGLFVGALSMMIAAWLS</sequence>
<name>A0A4R4DNV3_9BACT</name>
<feature type="transmembrane region" description="Helical" evidence="1">
    <location>
        <begin position="117"/>
        <end position="141"/>
    </location>
</feature>
<feature type="transmembrane region" description="Helical" evidence="1">
    <location>
        <begin position="148"/>
        <end position="165"/>
    </location>
</feature>
<keyword evidence="3" id="KW-1185">Reference proteome</keyword>
<dbReference type="RefSeq" id="WP_131854565.1">
    <property type="nucleotide sequence ID" value="NZ_SKFH01000084.1"/>
</dbReference>
<dbReference type="AlphaFoldDB" id="A0A4R4DNV3"/>
<comment type="caution">
    <text evidence="2">The sequence shown here is derived from an EMBL/GenBank/DDBJ whole genome shotgun (WGS) entry which is preliminary data.</text>
</comment>
<keyword evidence="1" id="KW-0472">Membrane</keyword>
<dbReference type="EMBL" id="SKFH01000084">
    <property type="protein sequence ID" value="TCZ63402.1"/>
    <property type="molecule type" value="Genomic_DNA"/>
</dbReference>
<evidence type="ECO:0000313" key="2">
    <source>
        <dbReference type="EMBL" id="TCZ63402.1"/>
    </source>
</evidence>
<protein>
    <recommendedName>
        <fullName evidence="4">Phosphatase PAP2 family protein</fullName>
    </recommendedName>
</protein>
<reference evidence="2 3" key="1">
    <citation type="submission" date="2019-03" db="EMBL/GenBank/DDBJ databases">
        <authorList>
            <person name="Kim M.K.M."/>
        </authorList>
    </citation>
    <scope>NUCLEOTIDE SEQUENCE [LARGE SCALE GENOMIC DNA]</scope>
    <source>
        <strain evidence="2 3">17J68-15</strain>
    </source>
</reference>
<feature type="transmembrane region" description="Helical" evidence="1">
    <location>
        <begin position="62"/>
        <end position="82"/>
    </location>
</feature>
<evidence type="ECO:0000256" key="1">
    <source>
        <dbReference type="SAM" id="Phobius"/>
    </source>
</evidence>
<feature type="transmembrane region" description="Helical" evidence="1">
    <location>
        <begin position="171"/>
        <end position="189"/>
    </location>
</feature>
<gene>
    <name evidence="2" type="ORF">E0486_18570</name>
</gene>
<feature type="transmembrane region" description="Helical" evidence="1">
    <location>
        <begin position="94"/>
        <end position="111"/>
    </location>
</feature>
<keyword evidence="1" id="KW-1133">Transmembrane helix</keyword>
<feature type="transmembrane region" description="Helical" evidence="1">
    <location>
        <begin position="21"/>
        <end position="42"/>
    </location>
</feature>
<evidence type="ECO:0008006" key="4">
    <source>
        <dbReference type="Google" id="ProtNLM"/>
    </source>
</evidence>
<proteinExistence type="predicted"/>
<feature type="transmembrane region" description="Helical" evidence="1">
    <location>
        <begin position="196"/>
        <end position="215"/>
    </location>
</feature>
<accession>A0A4R4DNV3</accession>
<dbReference type="OrthoDB" id="9786064at2"/>